<protein>
    <submittedName>
        <fullName evidence="2">Uncharacterized protein</fullName>
    </submittedName>
</protein>
<comment type="caution">
    <text evidence="2">The sequence shown here is derived from an EMBL/GenBank/DDBJ whole genome shotgun (WGS) entry which is preliminary data.</text>
</comment>
<feature type="compositionally biased region" description="Low complexity" evidence="1">
    <location>
        <begin position="85"/>
        <end position="100"/>
    </location>
</feature>
<evidence type="ECO:0000313" key="2">
    <source>
        <dbReference type="EMBL" id="KAK5694775.1"/>
    </source>
</evidence>
<sequence length="323" mass="32241">MVALSGGFSMSTPFKSRAFPWRTLTRSSSSPPKALHASPAQTLICLPTNTASPTTTPEAESDTQGSSTLAQPQPGSSISRLAPQSSEESNEPSSPRSSSNAPFDDGSGGTSTASAQNSSADPEGAIVSALASSASAPSATDADDPSQPSSADPGGAIISAVNNGGSFPPSEPQNTGILAGAIVSRDPSDPSSINVLGQTLTLSQATTVDGTGTSVASDRSVVLEGVQATSTVPILQVTPSPQATLTAGGHTLTLQQDPGHGRTLIIDGTITETLKASSTALLAGLTVSAETKGGSSYLVVGPRTVSVGAHTICRHLVQPLKQS</sequence>
<name>A0AAN7ZS25_9PEZI</name>
<evidence type="ECO:0000256" key="1">
    <source>
        <dbReference type="SAM" id="MobiDB-lite"/>
    </source>
</evidence>
<feature type="region of interest" description="Disordered" evidence="1">
    <location>
        <begin position="1"/>
        <end position="175"/>
    </location>
</feature>
<dbReference type="EMBL" id="JAVRQU010000015">
    <property type="protein sequence ID" value="KAK5694775.1"/>
    <property type="molecule type" value="Genomic_DNA"/>
</dbReference>
<feature type="compositionally biased region" description="Low complexity" evidence="1">
    <location>
        <begin position="128"/>
        <end position="153"/>
    </location>
</feature>
<feature type="compositionally biased region" description="Polar residues" evidence="1">
    <location>
        <begin position="110"/>
        <end position="120"/>
    </location>
</feature>
<organism evidence="2 3">
    <name type="scientific">Elasticomyces elasticus</name>
    <dbReference type="NCBI Taxonomy" id="574655"/>
    <lineage>
        <taxon>Eukaryota</taxon>
        <taxon>Fungi</taxon>
        <taxon>Dikarya</taxon>
        <taxon>Ascomycota</taxon>
        <taxon>Pezizomycotina</taxon>
        <taxon>Dothideomycetes</taxon>
        <taxon>Dothideomycetidae</taxon>
        <taxon>Mycosphaerellales</taxon>
        <taxon>Teratosphaeriaceae</taxon>
        <taxon>Elasticomyces</taxon>
    </lineage>
</organism>
<evidence type="ECO:0000313" key="3">
    <source>
        <dbReference type="Proteomes" id="UP001310594"/>
    </source>
</evidence>
<feature type="compositionally biased region" description="Polar residues" evidence="1">
    <location>
        <begin position="47"/>
        <end position="84"/>
    </location>
</feature>
<accession>A0AAN7ZS25</accession>
<reference evidence="2" key="1">
    <citation type="submission" date="2023-08" db="EMBL/GenBank/DDBJ databases">
        <title>Black Yeasts Isolated from many extreme environments.</title>
        <authorList>
            <person name="Coleine C."/>
            <person name="Stajich J.E."/>
            <person name="Selbmann L."/>
        </authorList>
    </citation>
    <scope>NUCLEOTIDE SEQUENCE</scope>
    <source>
        <strain evidence="2">CCFEE 5810</strain>
    </source>
</reference>
<gene>
    <name evidence="2" type="ORF">LTR97_009365</name>
</gene>
<proteinExistence type="predicted"/>
<dbReference type="Proteomes" id="UP001310594">
    <property type="component" value="Unassembled WGS sequence"/>
</dbReference>
<dbReference type="AlphaFoldDB" id="A0AAN7ZS25"/>